<evidence type="ECO:0000313" key="2">
    <source>
        <dbReference type="Proteomes" id="UP000219559"/>
    </source>
</evidence>
<dbReference type="EMBL" id="NBWU01000001">
    <property type="protein sequence ID" value="PCE66680.1"/>
    <property type="molecule type" value="Genomic_DNA"/>
</dbReference>
<reference evidence="1 2" key="1">
    <citation type="submission" date="2017-04" db="EMBL/GenBank/DDBJ databases">
        <title>A new member of the family Flavobacteriaceae isolated from ascidians.</title>
        <authorList>
            <person name="Chen L."/>
        </authorList>
    </citation>
    <scope>NUCLEOTIDE SEQUENCE [LARGE SCALE GENOMIC DNA]</scope>
    <source>
        <strain evidence="1 2">HQA918</strain>
    </source>
</reference>
<name>A0A2A4GFC8_9FLAO</name>
<dbReference type="AlphaFoldDB" id="A0A2A4GFC8"/>
<protein>
    <recommendedName>
        <fullName evidence="3">Lipocalin-like domain-containing protein</fullName>
    </recommendedName>
</protein>
<keyword evidence="2" id="KW-1185">Reference proteome</keyword>
<dbReference type="OrthoDB" id="1178221at2"/>
<evidence type="ECO:0008006" key="3">
    <source>
        <dbReference type="Google" id="ProtNLM"/>
    </source>
</evidence>
<evidence type="ECO:0000313" key="1">
    <source>
        <dbReference type="EMBL" id="PCE66680.1"/>
    </source>
</evidence>
<gene>
    <name evidence="1" type="ORF">B7P33_05150</name>
</gene>
<comment type="caution">
    <text evidence="1">The sequence shown here is derived from an EMBL/GenBank/DDBJ whole genome shotgun (WGS) entry which is preliminary data.</text>
</comment>
<dbReference type="Proteomes" id="UP000219559">
    <property type="component" value="Unassembled WGS sequence"/>
</dbReference>
<dbReference type="RefSeq" id="WP_097442201.1">
    <property type="nucleotide sequence ID" value="NZ_NBWU01000001.1"/>
</dbReference>
<proteinExistence type="predicted"/>
<sequence length="122" mass="13882">MIKTVLVSFMVALATLVQPESSIETKKSLIGVWEYNQSEFPYEFQKGKVTFFQQGKEFKVKVKMDYSALEGKKVVVEGDAVSFQVDIDYQTAYVKLKQEGSTLKGNVNVDGEWFPLELKKVK</sequence>
<organism evidence="1 2">
    <name type="scientific">Sediminicola luteus</name>
    <dbReference type="NCBI Taxonomy" id="319238"/>
    <lineage>
        <taxon>Bacteria</taxon>
        <taxon>Pseudomonadati</taxon>
        <taxon>Bacteroidota</taxon>
        <taxon>Flavobacteriia</taxon>
        <taxon>Flavobacteriales</taxon>
        <taxon>Flavobacteriaceae</taxon>
        <taxon>Sediminicola</taxon>
    </lineage>
</organism>
<accession>A0A2A4GFC8</accession>